<sequence length="153" mass="17056">MSPVLLLLRFRWLLVLVTCCAYAGPCSAQSPQTYTLTNQRTVKDGKQESSSPLTEAFLTVLEEQKVIATLFLKSGHGKSYRIDQTRPDLSGMGITMYICNAAKGSDNEVDGDVIIVNPVNKTIVFAVLRDNPKGQQMNNFVEYHYESVAYQDK</sequence>
<gene>
    <name evidence="2" type="ORF">CDA63_19295</name>
</gene>
<comment type="caution">
    <text evidence="2">The sequence shown here is derived from an EMBL/GenBank/DDBJ whole genome shotgun (WGS) entry which is preliminary data.</text>
</comment>
<feature type="signal peptide" evidence="1">
    <location>
        <begin position="1"/>
        <end position="23"/>
    </location>
</feature>
<feature type="chain" id="PRO_5012422038" evidence="1">
    <location>
        <begin position="24"/>
        <end position="153"/>
    </location>
</feature>
<dbReference type="EMBL" id="NIRR01000063">
    <property type="protein sequence ID" value="OWP61473.1"/>
    <property type="molecule type" value="Genomic_DNA"/>
</dbReference>
<reference evidence="2 3" key="1">
    <citation type="submission" date="2017-06" db="EMBL/GenBank/DDBJ databases">
        <title>Hymenobacter amundsenii sp. nov. isolated from regoliths in Antarctica.</title>
        <authorList>
            <person name="Sedlacek I."/>
            <person name="Kralova S."/>
            <person name="Pantucek R."/>
            <person name="Svec P."/>
            <person name="Holochova P."/>
            <person name="Stankova E."/>
            <person name="Vrbovska V."/>
            <person name="Busse H.-J."/>
        </authorList>
    </citation>
    <scope>NUCLEOTIDE SEQUENCE [LARGE SCALE GENOMIC DNA]</scope>
    <source>
        <strain evidence="2 3">CCM 8682</strain>
    </source>
</reference>
<evidence type="ECO:0000313" key="2">
    <source>
        <dbReference type="EMBL" id="OWP61473.1"/>
    </source>
</evidence>
<dbReference type="AlphaFoldDB" id="A0A246FG02"/>
<accession>A0A246FG02</accession>
<name>A0A246FG02_9BACT</name>
<protein>
    <submittedName>
        <fullName evidence="2">Uncharacterized protein</fullName>
    </submittedName>
</protein>
<proteinExistence type="predicted"/>
<evidence type="ECO:0000256" key="1">
    <source>
        <dbReference type="SAM" id="SignalP"/>
    </source>
</evidence>
<organism evidence="2 3">
    <name type="scientific">Hymenobacter amundsenii</name>
    <dbReference type="NCBI Taxonomy" id="2006685"/>
    <lineage>
        <taxon>Bacteria</taxon>
        <taxon>Pseudomonadati</taxon>
        <taxon>Bacteroidota</taxon>
        <taxon>Cytophagia</taxon>
        <taxon>Cytophagales</taxon>
        <taxon>Hymenobacteraceae</taxon>
        <taxon>Hymenobacter</taxon>
    </lineage>
</organism>
<keyword evidence="1" id="KW-0732">Signal</keyword>
<dbReference type="Proteomes" id="UP000197277">
    <property type="component" value="Unassembled WGS sequence"/>
</dbReference>
<evidence type="ECO:0000313" key="3">
    <source>
        <dbReference type="Proteomes" id="UP000197277"/>
    </source>
</evidence>
<keyword evidence="3" id="KW-1185">Reference proteome</keyword>